<evidence type="ECO:0000313" key="2">
    <source>
        <dbReference type="Proteomes" id="UP000228380"/>
    </source>
</evidence>
<dbReference type="Proteomes" id="UP000228380">
    <property type="component" value="Unplaced"/>
</dbReference>
<dbReference type="PANTHER" id="PTHR34462">
    <property type="entry name" value="OS05G0587400 PROTEIN"/>
    <property type="match status" value="1"/>
</dbReference>
<dbReference type="KEGG" id="pda:103696519"/>
<organism evidence="2 3">
    <name type="scientific">Phoenix dactylifera</name>
    <name type="common">Date palm</name>
    <dbReference type="NCBI Taxonomy" id="42345"/>
    <lineage>
        <taxon>Eukaryota</taxon>
        <taxon>Viridiplantae</taxon>
        <taxon>Streptophyta</taxon>
        <taxon>Embryophyta</taxon>
        <taxon>Tracheophyta</taxon>
        <taxon>Spermatophyta</taxon>
        <taxon>Magnoliopsida</taxon>
        <taxon>Liliopsida</taxon>
        <taxon>Arecaceae</taxon>
        <taxon>Coryphoideae</taxon>
        <taxon>Phoeniceae</taxon>
        <taxon>Phoenix</taxon>
    </lineage>
</organism>
<evidence type="ECO:0000256" key="1">
    <source>
        <dbReference type="SAM" id="Coils"/>
    </source>
</evidence>
<dbReference type="OrthoDB" id="1883104at2759"/>
<proteinExistence type="predicted"/>
<dbReference type="AlphaFoldDB" id="A0A8B8ZPX0"/>
<dbReference type="PANTHER" id="PTHR34462:SF1">
    <property type="entry name" value="OS05G0587400 PROTEIN"/>
    <property type="match status" value="1"/>
</dbReference>
<protein>
    <submittedName>
        <fullName evidence="3 4">Uncharacterized protein LOC103696519 isoform X1</fullName>
    </submittedName>
</protein>
<evidence type="ECO:0000313" key="4">
    <source>
        <dbReference type="RefSeq" id="XP_038973539.1"/>
    </source>
</evidence>
<gene>
    <name evidence="3 4" type="primary">LOC103696519</name>
</gene>
<accession>A0A8B8ZPX0</accession>
<name>A0A8B8ZPX0_PHODC</name>
<keyword evidence="1" id="KW-0175">Coiled coil</keyword>
<reference evidence="3 4" key="1">
    <citation type="submission" date="2025-04" db="UniProtKB">
        <authorList>
            <consortium name="RefSeq"/>
        </authorList>
    </citation>
    <scope>IDENTIFICATION</scope>
    <source>
        <tissue evidence="3 4">Young leaves</tissue>
    </source>
</reference>
<sequence>MKSKHNGTIQRAQRLNNVRGEGPTWVLIAGGALLSTLSIRLGCKLKQVFETKRQYNAIKENGKSAVKRSGAYQLHSNCYCFTQDDDNCYHCCSGGGMDIKLESMSPMLKEADLSLSLVKSPIWTSSTERIELPQKPFHLPNSSDSPCISESGSDIYTKREVIHKLRQQLKRRDEMIMEMQAQITDLQNSVSTQMAQLVHLQSQLDSANRQLFDSEREIQRLRKVIADNCVAGVDSPEKPVTTKSWHPEAVDGQGNGYPDSMDDSELHYIGSEKVRGGGERVLERGVGELKELTEGKDFLLQSCKEQKMELCSKIKELQLKFASQLPNIL</sequence>
<dbReference type="GeneID" id="103696519"/>
<feature type="coiled-coil region" evidence="1">
    <location>
        <begin position="162"/>
        <end position="224"/>
    </location>
</feature>
<keyword evidence="2" id="KW-1185">Reference proteome</keyword>
<dbReference type="RefSeq" id="XP_038973538.1">
    <property type="nucleotide sequence ID" value="XM_039117610.1"/>
</dbReference>
<evidence type="ECO:0000313" key="3">
    <source>
        <dbReference type="RefSeq" id="XP_038973538.1"/>
    </source>
</evidence>
<dbReference type="RefSeq" id="XP_038973539.1">
    <property type="nucleotide sequence ID" value="XM_039117611.1"/>
</dbReference>